<protein>
    <submittedName>
        <fullName evidence="2">Lysophospholipase L1-like esterase</fullName>
    </submittedName>
</protein>
<dbReference type="Proteomes" id="UP000246635">
    <property type="component" value="Unassembled WGS sequence"/>
</dbReference>
<evidence type="ECO:0000259" key="1">
    <source>
        <dbReference type="Pfam" id="PF13472"/>
    </source>
</evidence>
<keyword evidence="3" id="KW-1185">Reference proteome</keyword>
<name>A0A2V2Z1T2_9BACL</name>
<feature type="domain" description="SGNH hydrolase-type esterase" evidence="1">
    <location>
        <begin position="13"/>
        <end position="202"/>
    </location>
</feature>
<proteinExistence type="predicted"/>
<dbReference type="AlphaFoldDB" id="A0A2V2Z1T2"/>
<evidence type="ECO:0000313" key="3">
    <source>
        <dbReference type="Proteomes" id="UP000246635"/>
    </source>
</evidence>
<dbReference type="PANTHER" id="PTHR30383:SF5">
    <property type="entry name" value="SGNH HYDROLASE-TYPE ESTERASE DOMAIN-CONTAINING PROTEIN"/>
    <property type="match status" value="1"/>
</dbReference>
<dbReference type="GO" id="GO:0004622">
    <property type="term" value="F:phosphatidylcholine lysophospholipase activity"/>
    <property type="evidence" value="ECO:0007669"/>
    <property type="project" value="TreeGrafter"/>
</dbReference>
<reference evidence="2 3" key="1">
    <citation type="submission" date="2018-05" db="EMBL/GenBank/DDBJ databases">
        <title>Genomic Encyclopedia of Type Strains, Phase III (KMG-III): the genomes of soil and plant-associated and newly described type strains.</title>
        <authorList>
            <person name="Whitman W."/>
        </authorList>
    </citation>
    <scope>NUCLEOTIDE SEQUENCE [LARGE SCALE GENOMIC DNA]</scope>
    <source>
        <strain evidence="2 3">CECT 5696</strain>
    </source>
</reference>
<dbReference type="InterPro" id="IPR013830">
    <property type="entry name" value="SGNH_hydro"/>
</dbReference>
<evidence type="ECO:0000313" key="2">
    <source>
        <dbReference type="EMBL" id="PWW07511.1"/>
    </source>
</evidence>
<dbReference type="InterPro" id="IPR036514">
    <property type="entry name" value="SGNH_hydro_sf"/>
</dbReference>
<sequence length="221" mass="25042">MNLLFGQGDKIVLIGDSITDCDRGRPIGEAGNGGAGRGYVELVDAFLQSTYPERKLRVVNVGTSGHTVRDLKARWQTDVIDQKPDWLTIMIGTNDVWRQFDRPMLSELHVLIDEYERTLEELVVQTKSLVKGIVLMTPFFVEACREDRMRMEMDRYGAVVRAVAERNDALFVDTQAAFDRVLEHIYSAQLTWDRVHPNKAGHMILARALLDAVGFDYAKQA</sequence>
<comment type="caution">
    <text evidence="2">The sequence shown here is derived from an EMBL/GenBank/DDBJ whole genome shotgun (WGS) entry which is preliminary data.</text>
</comment>
<dbReference type="Gene3D" id="3.40.50.1110">
    <property type="entry name" value="SGNH hydrolase"/>
    <property type="match status" value="1"/>
</dbReference>
<dbReference type="PANTHER" id="PTHR30383">
    <property type="entry name" value="THIOESTERASE 1/PROTEASE 1/LYSOPHOSPHOLIPASE L1"/>
    <property type="match status" value="1"/>
</dbReference>
<gene>
    <name evidence="2" type="ORF">DFQ01_102409</name>
</gene>
<dbReference type="SUPFAM" id="SSF52266">
    <property type="entry name" value="SGNH hydrolase"/>
    <property type="match status" value="1"/>
</dbReference>
<dbReference type="Pfam" id="PF13472">
    <property type="entry name" value="Lipase_GDSL_2"/>
    <property type="match status" value="1"/>
</dbReference>
<accession>A0A2V2Z1T2</accession>
<dbReference type="CDD" id="cd01834">
    <property type="entry name" value="SGNH_hydrolase_like_2"/>
    <property type="match status" value="1"/>
</dbReference>
<dbReference type="EMBL" id="QGTQ01000002">
    <property type="protein sequence ID" value="PWW07511.1"/>
    <property type="molecule type" value="Genomic_DNA"/>
</dbReference>
<organism evidence="2 3">
    <name type="scientific">Paenibacillus cellulosilyticus</name>
    <dbReference type="NCBI Taxonomy" id="375489"/>
    <lineage>
        <taxon>Bacteria</taxon>
        <taxon>Bacillati</taxon>
        <taxon>Bacillota</taxon>
        <taxon>Bacilli</taxon>
        <taxon>Bacillales</taxon>
        <taxon>Paenibacillaceae</taxon>
        <taxon>Paenibacillus</taxon>
    </lineage>
</organism>
<dbReference type="InterPro" id="IPR051532">
    <property type="entry name" value="Ester_Hydrolysis_Enzymes"/>
</dbReference>